<dbReference type="NCBIfam" id="TIGR02135">
    <property type="entry name" value="phoU_full"/>
    <property type="match status" value="1"/>
</dbReference>
<dbReference type="SUPFAM" id="SSF109755">
    <property type="entry name" value="PhoU-like"/>
    <property type="match status" value="1"/>
</dbReference>
<evidence type="ECO:0000256" key="4">
    <source>
        <dbReference type="ARBA" id="ARBA00022448"/>
    </source>
</evidence>
<feature type="domain" description="PhoU" evidence="8">
    <location>
        <begin position="38"/>
        <end position="125"/>
    </location>
</feature>
<name>A0A6N8FVI6_9CHRO</name>
<dbReference type="InterPro" id="IPR028366">
    <property type="entry name" value="PhoU"/>
</dbReference>
<evidence type="ECO:0000256" key="5">
    <source>
        <dbReference type="ARBA" id="ARBA00022490"/>
    </source>
</evidence>
<comment type="caution">
    <text evidence="9">The sequence shown here is derived from an EMBL/GenBank/DDBJ whole genome shotgun (WGS) entry which is preliminary data.</text>
</comment>
<accession>A0A6N8FVI6</accession>
<evidence type="ECO:0000313" key="10">
    <source>
        <dbReference type="Proteomes" id="UP000441797"/>
    </source>
</evidence>
<comment type="similarity">
    <text evidence="2 7">Belongs to the PhoU family.</text>
</comment>
<reference evidence="9 10" key="1">
    <citation type="journal article" date="2019" name="Front. Microbiol.">
        <title>Genomic Features for Desiccation Tolerance and Sugar Biosynthesis in the Extremophile Gloeocapsopsis sp. UTEX B3054.</title>
        <authorList>
            <person name="Urrejola C."/>
            <person name="Alcorta J."/>
            <person name="Salas L."/>
            <person name="Vasquez M."/>
            <person name="Polz M.F."/>
            <person name="Vicuna R."/>
            <person name="Diez B."/>
        </authorList>
    </citation>
    <scope>NUCLEOTIDE SEQUENCE [LARGE SCALE GENOMIC DNA]</scope>
    <source>
        <strain evidence="9 10">1H9</strain>
    </source>
</reference>
<keyword evidence="10" id="KW-1185">Reference proteome</keyword>
<dbReference type="FunFam" id="1.20.58.220:FF:000004">
    <property type="entry name" value="Phosphate-specific transport system accessory protein PhoU"/>
    <property type="match status" value="1"/>
</dbReference>
<evidence type="ECO:0000256" key="7">
    <source>
        <dbReference type="PIRNR" id="PIRNR003107"/>
    </source>
</evidence>
<dbReference type="GO" id="GO:0030643">
    <property type="term" value="P:intracellular phosphate ion homeostasis"/>
    <property type="evidence" value="ECO:0007669"/>
    <property type="project" value="InterPro"/>
</dbReference>
<dbReference type="InterPro" id="IPR026022">
    <property type="entry name" value="PhoU_dom"/>
</dbReference>
<dbReference type="Gene3D" id="1.20.58.220">
    <property type="entry name" value="Phosphate transport system protein phou homolog 2, domain 2"/>
    <property type="match status" value="1"/>
</dbReference>
<keyword evidence="6 7" id="KW-0592">Phosphate transport</keyword>
<proteinExistence type="inferred from homology"/>
<feature type="domain" description="PhoU" evidence="8">
    <location>
        <begin position="141"/>
        <end position="225"/>
    </location>
</feature>
<dbReference type="GO" id="GO:0005737">
    <property type="term" value="C:cytoplasm"/>
    <property type="evidence" value="ECO:0007669"/>
    <property type="project" value="UniProtKB-SubCell"/>
</dbReference>
<comment type="subunit">
    <text evidence="3 7">Homodimer.</text>
</comment>
<evidence type="ECO:0000256" key="6">
    <source>
        <dbReference type="ARBA" id="ARBA00022592"/>
    </source>
</evidence>
<evidence type="ECO:0000256" key="1">
    <source>
        <dbReference type="ARBA" id="ARBA00004496"/>
    </source>
</evidence>
<evidence type="ECO:0000256" key="2">
    <source>
        <dbReference type="ARBA" id="ARBA00008107"/>
    </source>
</evidence>
<dbReference type="AlphaFoldDB" id="A0A6N8FVI6"/>
<protein>
    <recommendedName>
        <fullName evidence="7">Phosphate-specific transport system accessory protein PhoU</fullName>
    </recommendedName>
</protein>
<comment type="subcellular location">
    <subcellularLocation>
        <location evidence="1 7">Cytoplasm</location>
    </subcellularLocation>
</comment>
<evidence type="ECO:0000259" key="8">
    <source>
        <dbReference type="Pfam" id="PF01895"/>
    </source>
</evidence>
<gene>
    <name evidence="9" type="ORF">BWI75_11105</name>
</gene>
<comment type="function">
    <text evidence="7">Plays a role in the regulation of phosphate uptake.</text>
</comment>
<dbReference type="GO" id="GO:0006817">
    <property type="term" value="P:phosphate ion transport"/>
    <property type="evidence" value="ECO:0007669"/>
    <property type="project" value="UniProtKB-KW"/>
</dbReference>
<dbReference type="Pfam" id="PF01895">
    <property type="entry name" value="PhoU"/>
    <property type="match status" value="2"/>
</dbReference>
<dbReference type="Proteomes" id="UP000441797">
    <property type="component" value="Unassembled WGS sequence"/>
</dbReference>
<evidence type="ECO:0000256" key="3">
    <source>
        <dbReference type="ARBA" id="ARBA00011738"/>
    </source>
</evidence>
<sequence length="234" mass="26420">METTVTNLFGATLQSVNVNSGSDRRHFERRLKSLERDVLRMGALVENSFRLSHQALFARNLEVAKELPLLDKQIDRFYKQIEIECAALLTSESPVAQDLRLLSAFMQLVRDLERIGDYAEDLAEIAIKLFPYPPHRCVPQIEEMSHHAQAMLATSLVALADLDADAGKAVKRLDDFVDDAYQVLYQTLATERDIKGVVEPILLLALVIRHIERMADHATNIGQRVAYIVTGHRS</sequence>
<dbReference type="GO" id="GO:0045936">
    <property type="term" value="P:negative regulation of phosphate metabolic process"/>
    <property type="evidence" value="ECO:0007669"/>
    <property type="project" value="InterPro"/>
</dbReference>
<organism evidence="9 10">
    <name type="scientific">Gloeocapsopsis dulcis AAB1 = 1H9</name>
    <dbReference type="NCBI Taxonomy" id="1433147"/>
    <lineage>
        <taxon>Bacteria</taxon>
        <taxon>Bacillati</taxon>
        <taxon>Cyanobacteriota</taxon>
        <taxon>Cyanophyceae</taxon>
        <taxon>Oscillatoriophycideae</taxon>
        <taxon>Chroococcales</taxon>
        <taxon>Chroococcaceae</taxon>
        <taxon>Gloeocapsopsis</taxon>
        <taxon>Gloeocapsopsis dulcis</taxon>
    </lineage>
</organism>
<keyword evidence="5 7" id="KW-0963">Cytoplasm</keyword>
<dbReference type="PIRSF" id="PIRSF003107">
    <property type="entry name" value="PhoU"/>
    <property type="match status" value="1"/>
</dbReference>
<evidence type="ECO:0000313" key="9">
    <source>
        <dbReference type="EMBL" id="MUL36879.1"/>
    </source>
</evidence>
<dbReference type="PANTHER" id="PTHR42930:SF3">
    <property type="entry name" value="PHOSPHATE-SPECIFIC TRANSPORT SYSTEM ACCESSORY PROTEIN PHOU"/>
    <property type="match status" value="1"/>
</dbReference>
<dbReference type="EMBL" id="NAPY01000014">
    <property type="protein sequence ID" value="MUL36879.1"/>
    <property type="molecule type" value="Genomic_DNA"/>
</dbReference>
<keyword evidence="4 7" id="KW-0813">Transport</keyword>
<dbReference type="PANTHER" id="PTHR42930">
    <property type="entry name" value="PHOSPHATE-SPECIFIC TRANSPORT SYSTEM ACCESSORY PROTEIN PHOU"/>
    <property type="match status" value="1"/>
</dbReference>
<dbReference type="InterPro" id="IPR038078">
    <property type="entry name" value="PhoU-like_sf"/>
</dbReference>